<keyword evidence="2" id="KW-0732">Signal</keyword>
<comment type="caution">
    <text evidence="4">The sequence shown here is derived from an EMBL/GenBank/DDBJ whole genome shotgun (WGS) entry which is preliminary data.</text>
</comment>
<keyword evidence="4" id="KW-0540">Nuclease</keyword>
<keyword evidence="4" id="KW-0255">Endonuclease</keyword>
<sequence>MRTYLSPKRRRPAILACSAVVASCVLAGAAGCDSVPGGSTNSQNSAPSDPAGAAPVVGDGGDGDGGDVDGSGGDVPPAGSAEQQQPQGPVPPAPVPGAQVPVPLGPVPLGAPDVVAAQGELASLQVKGRAPQTGYSREQFGQRWKDVDRNGCDQRNDVLGRDLVDVQRKGPCKVASGLLHDPYSGRNIRFERGPQTSEAVQIDHVVALDDAWQKGAQQWAPEQREVFANDEENLLAVDGPLNQQKGAGDTATWLPPNESYRCAYVARQVHIKAKYQLWVTQAERDAMAQWLGRC</sequence>
<evidence type="ECO:0000313" key="4">
    <source>
        <dbReference type="EMBL" id="RAV32976.1"/>
    </source>
</evidence>
<dbReference type="PANTHER" id="PTHR24094">
    <property type="entry name" value="SECRETED PROTEIN"/>
    <property type="match status" value="1"/>
</dbReference>
<protein>
    <submittedName>
        <fullName evidence="4">HNH endonuclease</fullName>
    </submittedName>
</protein>
<feature type="compositionally biased region" description="Low complexity" evidence="1">
    <location>
        <begin position="74"/>
        <end position="87"/>
    </location>
</feature>
<dbReference type="EMBL" id="QHCV01000005">
    <property type="protein sequence ID" value="RAV32976.1"/>
    <property type="molecule type" value="Genomic_DNA"/>
</dbReference>
<dbReference type="Pfam" id="PF07510">
    <property type="entry name" value="GmrSD_C"/>
    <property type="match status" value="1"/>
</dbReference>
<proteinExistence type="predicted"/>
<accession>A0A364V8S9</accession>
<gene>
    <name evidence="4" type="ORF">DLJ54_00830</name>
</gene>
<evidence type="ECO:0000256" key="2">
    <source>
        <dbReference type="SAM" id="SignalP"/>
    </source>
</evidence>
<keyword evidence="5" id="KW-1185">Reference proteome</keyword>
<dbReference type="AlphaFoldDB" id="A0A364V8S9"/>
<dbReference type="GO" id="GO:0004519">
    <property type="term" value="F:endonuclease activity"/>
    <property type="evidence" value="ECO:0007669"/>
    <property type="project" value="UniProtKB-KW"/>
</dbReference>
<feature type="compositionally biased region" description="Polar residues" evidence="1">
    <location>
        <begin position="37"/>
        <end position="47"/>
    </location>
</feature>
<dbReference type="InterPro" id="IPR011089">
    <property type="entry name" value="GmrSD_C"/>
</dbReference>
<evidence type="ECO:0000313" key="5">
    <source>
        <dbReference type="Proteomes" id="UP000251577"/>
    </source>
</evidence>
<name>A0A364V8S9_9CORY</name>
<dbReference type="PANTHER" id="PTHR24094:SF15">
    <property type="entry name" value="AMP-DEPENDENT SYNTHETASE_LIGASE DOMAIN-CONTAINING PROTEIN-RELATED"/>
    <property type="match status" value="1"/>
</dbReference>
<organism evidence="4 5">
    <name type="scientific">Corynebacterium heidelbergense</name>
    <dbReference type="NCBI Taxonomy" id="2055947"/>
    <lineage>
        <taxon>Bacteria</taxon>
        <taxon>Bacillati</taxon>
        <taxon>Actinomycetota</taxon>
        <taxon>Actinomycetes</taxon>
        <taxon>Mycobacteriales</taxon>
        <taxon>Corynebacteriaceae</taxon>
        <taxon>Corynebacterium</taxon>
    </lineage>
</organism>
<dbReference type="PROSITE" id="PS51257">
    <property type="entry name" value="PROKAR_LIPOPROTEIN"/>
    <property type="match status" value="1"/>
</dbReference>
<feature type="domain" description="GmrSD restriction endonucleases C-terminal" evidence="3">
    <location>
        <begin position="172"/>
        <end position="290"/>
    </location>
</feature>
<evidence type="ECO:0000259" key="3">
    <source>
        <dbReference type="Pfam" id="PF07510"/>
    </source>
</evidence>
<dbReference type="Proteomes" id="UP000251577">
    <property type="component" value="Unassembled WGS sequence"/>
</dbReference>
<evidence type="ECO:0000256" key="1">
    <source>
        <dbReference type="SAM" id="MobiDB-lite"/>
    </source>
</evidence>
<feature type="region of interest" description="Disordered" evidence="1">
    <location>
        <begin position="35"/>
        <end position="101"/>
    </location>
</feature>
<feature type="chain" id="PRO_5039520173" evidence="2">
    <location>
        <begin position="28"/>
        <end position="294"/>
    </location>
</feature>
<keyword evidence="4" id="KW-0378">Hydrolase</keyword>
<feature type="signal peptide" evidence="2">
    <location>
        <begin position="1"/>
        <end position="27"/>
    </location>
</feature>
<reference evidence="4 5" key="1">
    <citation type="journal article" date="2018" name="Syst. Appl. Microbiol.">
        <title>Corynebacterium heidelbergense sp. nov., isolated from the preen glands of Egyptian geese (Alopochen aegyptiacus).</title>
        <authorList>
            <person name="Braun M.S."/>
            <person name="Wang E."/>
            <person name="Zimmermann S."/>
            <person name="Wink M."/>
        </authorList>
    </citation>
    <scope>NUCLEOTIDE SEQUENCE [LARGE SCALE GENOMIC DNA]</scope>
    <source>
        <strain evidence="4 5">647</strain>
    </source>
</reference>